<organism evidence="3">
    <name type="scientific">Kwoniella pini CBS 10737</name>
    <dbReference type="NCBI Taxonomy" id="1296096"/>
    <lineage>
        <taxon>Eukaryota</taxon>
        <taxon>Fungi</taxon>
        <taxon>Dikarya</taxon>
        <taxon>Basidiomycota</taxon>
        <taxon>Agaricomycotina</taxon>
        <taxon>Tremellomycetes</taxon>
        <taxon>Tremellales</taxon>
        <taxon>Cryptococcaceae</taxon>
        <taxon>Kwoniella</taxon>
    </lineage>
</organism>
<reference evidence="4" key="4">
    <citation type="submission" date="2024-02" db="EMBL/GenBank/DDBJ databases">
        <title>Comparative genomics of Cryptococcus and Kwoniella reveals pathogenesis evolution and contrasting modes of karyotype evolution via chromosome fusion or intercentromeric recombination.</title>
        <authorList>
            <person name="Coelho M.A."/>
            <person name="David-Palma M."/>
            <person name="Shea T."/>
            <person name="Bowers K."/>
            <person name="McGinley-Smith S."/>
            <person name="Mohammad A.W."/>
            <person name="Gnirke A."/>
            <person name="Yurkov A.M."/>
            <person name="Nowrousian M."/>
            <person name="Sun S."/>
            <person name="Cuomo C.A."/>
            <person name="Heitman J."/>
        </authorList>
    </citation>
    <scope>NUCLEOTIDE SEQUENCE</scope>
    <source>
        <strain evidence="4">CBS 10737</strain>
    </source>
</reference>
<name>A0A1B9I0Z0_9TREE</name>
<feature type="compositionally biased region" description="Polar residues" evidence="1">
    <location>
        <begin position="33"/>
        <end position="43"/>
    </location>
</feature>
<feature type="transmembrane region" description="Helical" evidence="2">
    <location>
        <begin position="217"/>
        <end position="238"/>
    </location>
</feature>
<dbReference type="OrthoDB" id="2565110at2759"/>
<dbReference type="EMBL" id="KI894012">
    <property type="protein sequence ID" value="OCF49206.1"/>
    <property type="molecule type" value="Genomic_DNA"/>
</dbReference>
<feature type="compositionally biased region" description="Low complexity" evidence="1">
    <location>
        <begin position="60"/>
        <end position="72"/>
    </location>
</feature>
<sequence length="447" mass="50574">MASSPQTSPSEFVERTDTCIINPDGVGDERRSSSYFSNTSFPNKPSILPKRDSLPPPLRPKSASSRSSLSLSPVLLQDNRVIHDYQRPANSSSNPNLRQDGEGANQSYEGYLQERDKSVNDELEQQEKNRTNTIAKLAGDIRPLSVHGPQDSDLDQIEMTTLANGQIPKKTKTPMNFIQDHMSVKTPKLPIPLTATKIPIPIPIPTHINLPTPIMPLIHLSLLVIHLIFSALVPFLLFKNMIQPLVLWIITTVTVVLQCVYLLPGIFLEAIGLLRRRPIVTAWLQSGLHIVIMILSLIPHSATVFLLIKSDQIPSCSSVLFYKPPEIPNFESHLRWSTCKELPKVTRIALVNVVIVCIEIIVASVAVSVDYKIQRIEEKRHSVDLLAEIAKVRKKRRRKTWWKERPDDTVYGKIRRRRWTVGTGKLLWDIEGYIQRKKAKQTEDKSV</sequence>
<protein>
    <submittedName>
        <fullName evidence="3">Uncharacterized protein</fullName>
    </submittedName>
</protein>
<reference evidence="3" key="3">
    <citation type="submission" date="2016-07" db="EMBL/GenBank/DDBJ databases">
        <title>Evolution of pathogenesis and genome organization in the Tremellales.</title>
        <authorList>
            <person name="Cuomo C."/>
            <person name="Litvintseva A."/>
            <person name="Heitman J."/>
            <person name="Chen Y."/>
            <person name="Sun S."/>
            <person name="Springer D."/>
            <person name="Dromer F."/>
            <person name="Young S."/>
            <person name="Zeng Q."/>
            <person name="Chapman S."/>
            <person name="Gujja S."/>
            <person name="Saif S."/>
            <person name="Birren B."/>
        </authorList>
    </citation>
    <scope>NUCLEOTIDE SEQUENCE</scope>
    <source>
        <strain evidence="3">CBS 10737</strain>
    </source>
</reference>
<evidence type="ECO:0000256" key="2">
    <source>
        <dbReference type="SAM" id="Phobius"/>
    </source>
</evidence>
<keyword evidence="2" id="KW-0812">Transmembrane</keyword>
<feature type="transmembrane region" description="Helical" evidence="2">
    <location>
        <begin position="348"/>
        <end position="369"/>
    </location>
</feature>
<feature type="compositionally biased region" description="Polar residues" evidence="1">
    <location>
        <begin position="1"/>
        <end position="10"/>
    </location>
</feature>
<feature type="transmembrane region" description="Helical" evidence="2">
    <location>
        <begin position="245"/>
        <end position="267"/>
    </location>
</feature>
<dbReference type="GeneID" id="30173263"/>
<dbReference type="KEGG" id="kpin:30173263"/>
<dbReference type="Proteomes" id="UP000094020">
    <property type="component" value="Chromosome 8"/>
</dbReference>
<evidence type="ECO:0000256" key="1">
    <source>
        <dbReference type="SAM" id="MobiDB-lite"/>
    </source>
</evidence>
<feature type="region of interest" description="Disordered" evidence="1">
    <location>
        <begin position="1"/>
        <end position="72"/>
    </location>
</feature>
<dbReference type="AlphaFoldDB" id="A0A1B9I0Z0"/>
<proteinExistence type="predicted"/>
<reference evidence="4" key="2">
    <citation type="submission" date="2013-07" db="EMBL/GenBank/DDBJ databases">
        <authorList>
            <consortium name="The Broad Institute Genome Sequencing Platform"/>
            <person name="Cuomo C."/>
            <person name="Litvintseva A."/>
            <person name="Chen Y."/>
            <person name="Heitman J."/>
            <person name="Sun S."/>
            <person name="Springer D."/>
            <person name="Dromer F."/>
            <person name="Young S.K."/>
            <person name="Zeng Q."/>
            <person name="Gargeya S."/>
            <person name="Fitzgerald M."/>
            <person name="Abouelleil A."/>
            <person name="Alvarado L."/>
            <person name="Berlin A.M."/>
            <person name="Chapman S.B."/>
            <person name="Dewar J."/>
            <person name="Goldberg J."/>
            <person name="Griggs A."/>
            <person name="Gujja S."/>
            <person name="Hansen M."/>
            <person name="Howarth C."/>
            <person name="Imamovic A."/>
            <person name="Larimer J."/>
            <person name="McCowan C."/>
            <person name="Murphy C."/>
            <person name="Pearson M."/>
            <person name="Priest M."/>
            <person name="Roberts A."/>
            <person name="Saif S."/>
            <person name="Shea T."/>
            <person name="Sykes S."/>
            <person name="Wortman J."/>
            <person name="Nusbaum C."/>
            <person name="Birren B."/>
        </authorList>
    </citation>
    <scope>NUCLEOTIDE SEQUENCE</scope>
    <source>
        <strain evidence="4">CBS 10737</strain>
    </source>
</reference>
<gene>
    <name evidence="3" type="ORF">I206_04894</name>
    <name evidence="4" type="ORF">I206_106071</name>
</gene>
<feature type="transmembrane region" description="Helical" evidence="2">
    <location>
        <begin position="287"/>
        <end position="308"/>
    </location>
</feature>
<dbReference type="EMBL" id="CP144526">
    <property type="protein sequence ID" value="WWC72111.1"/>
    <property type="molecule type" value="Genomic_DNA"/>
</dbReference>
<keyword evidence="2" id="KW-0472">Membrane</keyword>
<accession>A0A1B9I0Z0</accession>
<evidence type="ECO:0000313" key="4">
    <source>
        <dbReference type="EMBL" id="WWC72111.1"/>
    </source>
</evidence>
<evidence type="ECO:0000313" key="5">
    <source>
        <dbReference type="Proteomes" id="UP000094020"/>
    </source>
</evidence>
<keyword evidence="2" id="KW-1133">Transmembrane helix</keyword>
<reference evidence="3" key="1">
    <citation type="submission" date="2013-07" db="EMBL/GenBank/DDBJ databases">
        <title>The Genome Sequence of Cryptococcus pinus CBS10737.</title>
        <authorList>
            <consortium name="The Broad Institute Genome Sequencing Platform"/>
            <person name="Cuomo C."/>
            <person name="Litvintseva A."/>
            <person name="Chen Y."/>
            <person name="Heitman J."/>
            <person name="Sun S."/>
            <person name="Springer D."/>
            <person name="Dromer F."/>
            <person name="Young S.K."/>
            <person name="Zeng Q."/>
            <person name="Gargeya S."/>
            <person name="Fitzgerald M."/>
            <person name="Abouelleil A."/>
            <person name="Alvarado L."/>
            <person name="Berlin A.M."/>
            <person name="Chapman S.B."/>
            <person name="Dewar J."/>
            <person name="Goldberg J."/>
            <person name="Griggs A."/>
            <person name="Gujja S."/>
            <person name="Hansen M."/>
            <person name="Howarth C."/>
            <person name="Imamovic A."/>
            <person name="Larimer J."/>
            <person name="McCowan C."/>
            <person name="Murphy C."/>
            <person name="Pearson M."/>
            <person name="Priest M."/>
            <person name="Roberts A."/>
            <person name="Saif S."/>
            <person name="Shea T."/>
            <person name="Sykes S."/>
            <person name="Wortman J."/>
            <person name="Nusbaum C."/>
            <person name="Birren B."/>
        </authorList>
    </citation>
    <scope>NUCLEOTIDE SEQUENCE [LARGE SCALE GENOMIC DNA]</scope>
    <source>
        <strain evidence="3">CBS 10737</strain>
    </source>
</reference>
<dbReference type="RefSeq" id="XP_019010425.1">
    <property type="nucleotide sequence ID" value="XM_019156623.1"/>
</dbReference>
<evidence type="ECO:0000313" key="3">
    <source>
        <dbReference type="EMBL" id="OCF49206.1"/>
    </source>
</evidence>
<keyword evidence="5" id="KW-1185">Reference proteome</keyword>